<dbReference type="Proteomes" id="UP000830671">
    <property type="component" value="Chromosome 4"/>
</dbReference>
<sequence length="443" mass="49057">MGKGVAACRNAAASRREIRVQPPPSSVSRSTLGRFPPNIQAVFDFPSLLQLNVSTWSQTMVHVSNQALVLREISVQCSQNAHPFHPAARSVSTGPGQRQRPNSLIRFSQKTRGGRTSLTFGSRPDFELRRLARSRFPGNRQGLLHVGVNRANDGQGVTQLGDITNFPTVKGPMEIQVERLERVCGYRLTDNRALSGDTNNLHVDKLLVANSTKVWNWLGCRTRPFTDSRDNLAGRLLENESRMARPNTLVRADHQNDWNLLHLLEDDGEQCGELPAFDAGSQPIMMEFKALKHSEITCSCYTALPLFYFTTAYIRIAGHGAPIVLQDGILRAETTLSVFHRGIPKSQCIHFVDISAASTIPKRHRFPGSGTVWPVLLFSSLRANRPYIHNPQPTTQNIVNFTCTLLPAILAIAVPENEHPLPGSRVSEDLHHGRVAELVMAPG</sequence>
<proteinExistence type="predicted"/>
<dbReference type="KEGG" id="clup:CLUP02_07581"/>
<organism evidence="2 3">
    <name type="scientific">Colletotrichum lupini</name>
    <dbReference type="NCBI Taxonomy" id="145971"/>
    <lineage>
        <taxon>Eukaryota</taxon>
        <taxon>Fungi</taxon>
        <taxon>Dikarya</taxon>
        <taxon>Ascomycota</taxon>
        <taxon>Pezizomycotina</taxon>
        <taxon>Sordariomycetes</taxon>
        <taxon>Hypocreomycetidae</taxon>
        <taxon>Glomerellales</taxon>
        <taxon>Glomerellaceae</taxon>
        <taxon>Colletotrichum</taxon>
        <taxon>Colletotrichum acutatum species complex</taxon>
    </lineage>
</organism>
<keyword evidence="3" id="KW-1185">Reference proteome</keyword>
<protein>
    <submittedName>
        <fullName evidence="2">Uncharacterized protein</fullName>
    </submittedName>
</protein>
<evidence type="ECO:0000256" key="1">
    <source>
        <dbReference type="SAM" id="MobiDB-lite"/>
    </source>
</evidence>
<dbReference type="GeneID" id="73341585"/>
<dbReference type="AlphaFoldDB" id="A0A9Q8SRI1"/>
<name>A0A9Q8SRI1_9PEZI</name>
<evidence type="ECO:0000313" key="3">
    <source>
        <dbReference type="Proteomes" id="UP000830671"/>
    </source>
</evidence>
<feature type="region of interest" description="Disordered" evidence="1">
    <location>
        <begin position="1"/>
        <end position="32"/>
    </location>
</feature>
<reference evidence="2" key="1">
    <citation type="journal article" date="2021" name="Mol. Plant Microbe Interact.">
        <title>Complete Genome Sequence of the Plant-Pathogenic Fungus Colletotrichum lupini.</title>
        <authorList>
            <person name="Baroncelli R."/>
            <person name="Pensec F."/>
            <person name="Da Lio D."/>
            <person name="Boufleur T."/>
            <person name="Vicente I."/>
            <person name="Sarrocco S."/>
            <person name="Picot A."/>
            <person name="Baraldi E."/>
            <person name="Sukno S."/>
            <person name="Thon M."/>
            <person name="Le Floch G."/>
        </authorList>
    </citation>
    <scope>NUCLEOTIDE SEQUENCE</scope>
    <source>
        <strain evidence="2">IMI 504893</strain>
    </source>
</reference>
<gene>
    <name evidence="2" type="ORF">CLUP02_07581</name>
</gene>
<evidence type="ECO:0000313" key="2">
    <source>
        <dbReference type="EMBL" id="UQC82095.1"/>
    </source>
</evidence>
<dbReference type="RefSeq" id="XP_049143718.1">
    <property type="nucleotide sequence ID" value="XM_049286575.1"/>
</dbReference>
<accession>A0A9Q8SRI1</accession>
<dbReference type="EMBL" id="CP019476">
    <property type="protein sequence ID" value="UQC82095.1"/>
    <property type="molecule type" value="Genomic_DNA"/>
</dbReference>